<protein>
    <recommendedName>
        <fullName evidence="7">SAP domain-containing protein</fullName>
    </recommendedName>
</protein>
<feature type="region of interest" description="Disordered" evidence="2">
    <location>
        <begin position="240"/>
        <end position="268"/>
    </location>
</feature>
<evidence type="ECO:0000259" key="4">
    <source>
        <dbReference type="PROSITE" id="PS50800"/>
    </source>
</evidence>
<name>A0ABP0LR95_9DINO</name>
<evidence type="ECO:0000313" key="6">
    <source>
        <dbReference type="Proteomes" id="UP001642484"/>
    </source>
</evidence>
<dbReference type="InterPro" id="IPR003034">
    <property type="entry name" value="SAP_dom"/>
</dbReference>
<feature type="region of interest" description="Disordered" evidence="2">
    <location>
        <begin position="47"/>
        <end position="69"/>
    </location>
</feature>
<gene>
    <name evidence="5" type="ORF">CCMP2556_LOCUS22333</name>
</gene>
<feature type="compositionally biased region" description="Basic and acidic residues" evidence="2">
    <location>
        <begin position="824"/>
        <end position="834"/>
    </location>
</feature>
<evidence type="ECO:0008006" key="7">
    <source>
        <dbReference type="Google" id="ProtNLM"/>
    </source>
</evidence>
<accession>A0ABP0LR95</accession>
<proteinExistence type="predicted"/>
<feature type="region of interest" description="Disordered" evidence="2">
    <location>
        <begin position="304"/>
        <end position="349"/>
    </location>
</feature>
<reference evidence="5 6" key="1">
    <citation type="submission" date="2024-02" db="EMBL/GenBank/DDBJ databases">
        <authorList>
            <person name="Chen Y."/>
            <person name="Shah S."/>
            <person name="Dougan E. K."/>
            <person name="Thang M."/>
            <person name="Chan C."/>
        </authorList>
    </citation>
    <scope>NUCLEOTIDE SEQUENCE [LARGE SCALE GENOMIC DNA]</scope>
</reference>
<evidence type="ECO:0000313" key="5">
    <source>
        <dbReference type="EMBL" id="CAK9041726.1"/>
    </source>
</evidence>
<feature type="region of interest" description="Disordered" evidence="2">
    <location>
        <begin position="758"/>
        <end position="834"/>
    </location>
</feature>
<dbReference type="InterPro" id="IPR001995">
    <property type="entry name" value="Peptidase_A2_cat"/>
</dbReference>
<feature type="coiled-coil region" evidence="1">
    <location>
        <begin position="1030"/>
        <end position="1145"/>
    </location>
</feature>
<dbReference type="EMBL" id="CAXAMN010013780">
    <property type="protein sequence ID" value="CAK9041726.1"/>
    <property type="molecule type" value="Genomic_DNA"/>
</dbReference>
<dbReference type="Proteomes" id="UP001642484">
    <property type="component" value="Unassembled WGS sequence"/>
</dbReference>
<feature type="compositionally biased region" description="Low complexity" evidence="2">
    <location>
        <begin position="769"/>
        <end position="787"/>
    </location>
</feature>
<evidence type="ECO:0000256" key="1">
    <source>
        <dbReference type="SAM" id="Coils"/>
    </source>
</evidence>
<feature type="region of interest" description="Disordered" evidence="2">
    <location>
        <begin position="658"/>
        <end position="677"/>
    </location>
</feature>
<feature type="compositionally biased region" description="Basic and acidic residues" evidence="2">
    <location>
        <begin position="246"/>
        <end position="268"/>
    </location>
</feature>
<feature type="domain" description="Peptidase A2" evidence="3">
    <location>
        <begin position="93"/>
        <end position="175"/>
    </location>
</feature>
<dbReference type="PROSITE" id="PS50175">
    <property type="entry name" value="ASP_PROT_RETROV"/>
    <property type="match status" value="1"/>
</dbReference>
<evidence type="ECO:0000259" key="3">
    <source>
        <dbReference type="PROSITE" id="PS50175"/>
    </source>
</evidence>
<organism evidence="5 6">
    <name type="scientific">Durusdinium trenchii</name>
    <dbReference type="NCBI Taxonomy" id="1381693"/>
    <lineage>
        <taxon>Eukaryota</taxon>
        <taxon>Sar</taxon>
        <taxon>Alveolata</taxon>
        <taxon>Dinophyceae</taxon>
        <taxon>Suessiales</taxon>
        <taxon>Symbiodiniaceae</taxon>
        <taxon>Durusdinium</taxon>
    </lineage>
</organism>
<keyword evidence="6" id="KW-1185">Reference proteome</keyword>
<feature type="compositionally biased region" description="Acidic residues" evidence="2">
    <location>
        <begin position="7"/>
        <end position="21"/>
    </location>
</feature>
<sequence length="1205" mass="136293">MEIFDLTQDDSPDEPVQSEDEEMAWAINMVMEVQNNALEEEEVFYDCHSGDEDEPPSTSSLEETGSHDARAQCEDTELDMFRVCMVKSVAPTVIMTLDSGADVSVAPEEYYQMGQPGQQRSVQMVDAQGEAIKSAGNRRLRLQAHTRSGEMVEFVEQFALGVGVTHPLLSFGRLLRQGWVLSRDHQGLCLEHPEKKMQIPARLERNSLVMDVKVCAIRAEEDVDEEQKKEIEAMAANDRAQAMNEGEERKEEKKIPEEAEADRGVKRSAEEQIELERVAKEEDETLAVMKELSEQVVTDDDVQVEENPMKKSRLKENEDIPQRSPGYTTEESGGEIMVEGSSSEDGRVQEKMARWEKWRLKKIEVKSEPMELTDSPMEELTEAGQHVFPVRGEGHSLQGFISREVGLLEKVPGWHALPNGIVVHSSPQATHFLDPSMSFGPEWCGRMTLVKKKDNSGAWEQIESLAAYRDTPLPFRALPAGPRSALTFVAPGLIRDYFVLNSEVPVSQYPLLSGEPSSWPDDERDEEGGEFPMLAAGSGGRAEILEDVEFVDPDELRVQIDETWFDKETKLKDLQEICKQLGLATSGSKTKVLRRLQRFKHQQEEKMAYEVAQRLFAESRREAIPLKTPKLPSRHEQELRQLTHLPFQPWCQQCVATRSKEDPRMKEDQSDRKDRGRPVISFDCGFTYTADAPEEKQWGTALYVAESESKATLCIPVQAKGSASLKQAAEEATGEEQVEKEAKMVGEEVAMRMYGHGPITPGPAPEGYPKTPARTPAAPTPASKTPALRTPVVMPMPATPARSVPKTPAPEPPREAMSSSSGPKEAHQKVQAEEIEVPKRKMARLPIPEAMRGEPARNFMPEALDSETSPKKQRLEEIVGNLAPVTPPLGTKREYALPWDDEDVEKRRMSPKRRVNSIQEDFPGRVGVGRTRHIAAGLLWLQQKVVAKELRITGLVDSATDHHDLFGKHWGLEPGTNGHWGHEFVFHEEPIEENENEGAVNVVARPLVRNEANTDEVQRAHLWQNEDEEKVNMQWQIVRLEVAIAEHEEKLTDARRDRDLQAREVVRMYNMCSELRFELENVKEERDEAKRKAIRLAGTDDEKAMEMERMAEDTAKAWEVAELWKKRSKETENEAKQQMTELLQNTRFTLERQHWHMGRTSTCYHHEGCGRLANSATVRTMKPCTHCIPDAIRAVLDEQQIPRDT</sequence>
<feature type="domain" description="SAP" evidence="4">
    <location>
        <begin position="566"/>
        <end position="600"/>
    </location>
</feature>
<dbReference type="PROSITE" id="PS50800">
    <property type="entry name" value="SAP"/>
    <property type="match status" value="1"/>
</dbReference>
<comment type="caution">
    <text evidence="5">The sequence shown here is derived from an EMBL/GenBank/DDBJ whole genome shotgun (WGS) entry which is preliminary data.</text>
</comment>
<keyword evidence="1" id="KW-0175">Coiled coil</keyword>
<evidence type="ECO:0000256" key="2">
    <source>
        <dbReference type="SAM" id="MobiDB-lite"/>
    </source>
</evidence>
<feature type="region of interest" description="Disordered" evidence="2">
    <location>
        <begin position="1"/>
        <end position="21"/>
    </location>
</feature>